<sequence length="248" mass="28849">MAAKYVVREMKSKGEMDAIMDVIWAANYDPYDTYAQLFFPVLGYTASAREAAIAESKDRFWENHNSTPTSNWFYVEDTTNGRVVGCAQWEIHTQNPFKAGAPTLRAPWWPEGEYRDFCEEIIRQVYTPRTHWMRRPHLALNWMAVLPAYRGKDIGSLLMSIGTSRADALGVECWMEASGMGKKLYEKHGFRSLFKMQFDMERKDASDVWRKCMHELTPTPVYPMWRPKHGIWELEGDSIQFPWERGAA</sequence>
<feature type="domain" description="N-acetyltransferase" evidence="1">
    <location>
        <begin position="46"/>
        <end position="215"/>
    </location>
</feature>
<accession>A0A177C330</accession>
<evidence type="ECO:0000259" key="1">
    <source>
        <dbReference type="PROSITE" id="PS51186"/>
    </source>
</evidence>
<dbReference type="EMBL" id="KV441557">
    <property type="protein sequence ID" value="OAG01319.1"/>
    <property type="molecule type" value="Genomic_DNA"/>
</dbReference>
<dbReference type="InterPro" id="IPR052523">
    <property type="entry name" value="Trichothecene_AcTrans"/>
</dbReference>
<dbReference type="STRING" id="1460663.A0A177C330"/>
<dbReference type="Proteomes" id="UP000077069">
    <property type="component" value="Unassembled WGS sequence"/>
</dbReference>
<dbReference type="InterPro" id="IPR000182">
    <property type="entry name" value="GNAT_dom"/>
</dbReference>
<dbReference type="Pfam" id="PF13508">
    <property type="entry name" value="Acetyltransf_7"/>
    <property type="match status" value="1"/>
</dbReference>
<evidence type="ECO:0000313" key="2">
    <source>
        <dbReference type="EMBL" id="OAG01319.1"/>
    </source>
</evidence>
<keyword evidence="3" id="KW-1185">Reference proteome</keyword>
<dbReference type="GeneID" id="28764556"/>
<reference evidence="2 3" key="1">
    <citation type="submission" date="2016-05" db="EMBL/GenBank/DDBJ databases">
        <title>Comparative analysis of secretome profiles of manganese(II)-oxidizing ascomycete fungi.</title>
        <authorList>
            <consortium name="DOE Joint Genome Institute"/>
            <person name="Zeiner C.A."/>
            <person name="Purvine S.O."/>
            <person name="Zink E.M."/>
            <person name="Wu S."/>
            <person name="Pasa-Tolic L."/>
            <person name="Chaput D.L."/>
            <person name="Haridas S."/>
            <person name="Grigoriev I.V."/>
            <person name="Santelli C.M."/>
            <person name="Hansel C.M."/>
        </authorList>
    </citation>
    <scope>NUCLEOTIDE SEQUENCE [LARGE SCALE GENOMIC DNA]</scope>
    <source>
        <strain evidence="2 3">AP3s5-JAC2a</strain>
    </source>
</reference>
<dbReference type="AlphaFoldDB" id="A0A177C330"/>
<evidence type="ECO:0000313" key="3">
    <source>
        <dbReference type="Proteomes" id="UP000077069"/>
    </source>
</evidence>
<dbReference type="RefSeq" id="XP_018031684.1">
    <property type="nucleotide sequence ID" value="XM_018181070.1"/>
</dbReference>
<proteinExistence type="predicted"/>
<organism evidence="2 3">
    <name type="scientific">Paraphaeosphaeria sporulosa</name>
    <dbReference type="NCBI Taxonomy" id="1460663"/>
    <lineage>
        <taxon>Eukaryota</taxon>
        <taxon>Fungi</taxon>
        <taxon>Dikarya</taxon>
        <taxon>Ascomycota</taxon>
        <taxon>Pezizomycotina</taxon>
        <taxon>Dothideomycetes</taxon>
        <taxon>Pleosporomycetidae</taxon>
        <taxon>Pleosporales</taxon>
        <taxon>Massarineae</taxon>
        <taxon>Didymosphaeriaceae</taxon>
        <taxon>Paraphaeosphaeria</taxon>
    </lineage>
</organism>
<name>A0A177C330_9PLEO</name>
<dbReference type="Gene3D" id="3.40.630.30">
    <property type="match status" value="1"/>
</dbReference>
<dbReference type="CDD" id="cd04301">
    <property type="entry name" value="NAT_SF"/>
    <property type="match status" value="1"/>
</dbReference>
<protein>
    <recommendedName>
        <fullName evidence="1">N-acetyltransferase domain-containing protein</fullName>
    </recommendedName>
</protein>
<gene>
    <name evidence="2" type="ORF">CC84DRAFT_1189696</name>
</gene>
<dbReference type="OrthoDB" id="410198at2759"/>
<dbReference type="InParanoid" id="A0A177C330"/>
<dbReference type="InterPro" id="IPR016181">
    <property type="entry name" value="Acyl_CoA_acyltransferase"/>
</dbReference>
<dbReference type="SUPFAM" id="SSF55729">
    <property type="entry name" value="Acyl-CoA N-acyltransferases (Nat)"/>
    <property type="match status" value="1"/>
</dbReference>
<dbReference type="GO" id="GO:0016747">
    <property type="term" value="F:acyltransferase activity, transferring groups other than amino-acyl groups"/>
    <property type="evidence" value="ECO:0007669"/>
    <property type="project" value="InterPro"/>
</dbReference>
<dbReference type="PANTHER" id="PTHR42791:SF5">
    <property type="entry name" value="HYPOTHETICAL ACETYLTRANSFERASE (EUROFUNG)"/>
    <property type="match status" value="1"/>
</dbReference>
<dbReference type="PROSITE" id="PS51186">
    <property type="entry name" value="GNAT"/>
    <property type="match status" value="1"/>
</dbReference>
<dbReference type="PANTHER" id="PTHR42791">
    <property type="entry name" value="GNAT FAMILY ACETYLTRANSFERASE"/>
    <property type="match status" value="1"/>
</dbReference>